<dbReference type="NCBIfam" id="TIGR01352">
    <property type="entry name" value="tonB_Cterm"/>
    <property type="match status" value="1"/>
</dbReference>
<sequence>MPAPKCRRARTPSAPASTWCSNSASKPSRIAHHTDAPACRGVCHSSIPDTVRPRPWRHHFPCTPTRRSVVSTAIRRRGGRGFDQPRPPPSSVCLPQATDRRWIMVLVRNAQPFASTWHVHPDFRRIAAYAGAIALNLALLMLVSLPMQGGPALVPARAPEVITQVVDLNKPKPKPEVVQVVPHVPIRPQVPIERQHPQVQAPPVDAPVLVDNGSEAYIPPDTTPIETTPVATGPITGMSLEYASAPAPNYPRDALRAGITGTVLLEVLVDVDGSPLKVAIHRSSGNRELDRAAQQQVQKHWRFRPASRNGVAVQAIGIVPIDFKLN</sequence>
<comment type="similarity">
    <text evidence="2">Belongs to the TonB family.</text>
</comment>
<proteinExistence type="inferred from homology"/>
<keyword evidence="7" id="KW-0653">Protein transport</keyword>
<dbReference type="Proteomes" id="UP000315891">
    <property type="component" value="Chromosome"/>
</dbReference>
<dbReference type="GO" id="GO:0031992">
    <property type="term" value="F:energy transducer activity"/>
    <property type="evidence" value="ECO:0007669"/>
    <property type="project" value="TreeGrafter"/>
</dbReference>
<evidence type="ECO:0000256" key="11">
    <source>
        <dbReference type="SAM" id="Phobius"/>
    </source>
</evidence>
<dbReference type="InterPro" id="IPR006260">
    <property type="entry name" value="TonB/TolA_C"/>
</dbReference>
<dbReference type="OrthoDB" id="9792439at2"/>
<feature type="domain" description="TonB C-terminal" evidence="12">
    <location>
        <begin position="235"/>
        <end position="326"/>
    </location>
</feature>
<keyword evidence="3" id="KW-0813">Transport</keyword>
<evidence type="ECO:0000256" key="7">
    <source>
        <dbReference type="ARBA" id="ARBA00022927"/>
    </source>
</evidence>
<evidence type="ECO:0000313" key="14">
    <source>
        <dbReference type="Proteomes" id="UP000315891"/>
    </source>
</evidence>
<dbReference type="Pfam" id="PF03544">
    <property type="entry name" value="TonB_C"/>
    <property type="match status" value="1"/>
</dbReference>
<evidence type="ECO:0000256" key="1">
    <source>
        <dbReference type="ARBA" id="ARBA00004383"/>
    </source>
</evidence>
<dbReference type="InterPro" id="IPR051045">
    <property type="entry name" value="TonB-dependent_transducer"/>
</dbReference>
<reference evidence="13 14" key="1">
    <citation type="submission" date="2019-07" db="EMBL/GenBank/DDBJ databases">
        <title>Lysobacter weifangensis sp. nov., isolated from bensulfuron-methyl contaminated farmland soil.</title>
        <authorList>
            <person name="Zhao H."/>
        </authorList>
    </citation>
    <scope>NUCLEOTIDE SEQUENCE [LARGE SCALE GENOMIC DNA]</scope>
    <source>
        <strain evidence="13 14">CC-Bw-6</strain>
    </source>
</reference>
<keyword evidence="5" id="KW-0997">Cell inner membrane</keyword>
<evidence type="ECO:0000256" key="10">
    <source>
        <dbReference type="SAM" id="MobiDB-lite"/>
    </source>
</evidence>
<keyword evidence="6 11" id="KW-0812">Transmembrane</keyword>
<dbReference type="GO" id="GO:0098797">
    <property type="term" value="C:plasma membrane protein complex"/>
    <property type="evidence" value="ECO:0007669"/>
    <property type="project" value="TreeGrafter"/>
</dbReference>
<feature type="compositionally biased region" description="Basic residues" evidence="10">
    <location>
        <begin position="1"/>
        <end position="10"/>
    </location>
</feature>
<evidence type="ECO:0000256" key="6">
    <source>
        <dbReference type="ARBA" id="ARBA00022692"/>
    </source>
</evidence>
<dbReference type="EMBL" id="CP041742">
    <property type="protein sequence ID" value="QDQ73302.1"/>
    <property type="molecule type" value="Genomic_DNA"/>
</dbReference>
<evidence type="ECO:0000256" key="3">
    <source>
        <dbReference type="ARBA" id="ARBA00022448"/>
    </source>
</evidence>
<evidence type="ECO:0000256" key="2">
    <source>
        <dbReference type="ARBA" id="ARBA00006555"/>
    </source>
</evidence>
<keyword evidence="4" id="KW-1003">Cell membrane</keyword>
<organism evidence="13 14">
    <name type="scientific">Pseudoluteimonas lycopersici</name>
    <dbReference type="NCBI Taxonomy" id="1324796"/>
    <lineage>
        <taxon>Bacteria</taxon>
        <taxon>Pseudomonadati</taxon>
        <taxon>Pseudomonadota</taxon>
        <taxon>Gammaproteobacteria</taxon>
        <taxon>Lysobacterales</taxon>
        <taxon>Lysobacteraceae</taxon>
        <taxon>Pseudoluteimonas</taxon>
    </lineage>
</organism>
<feature type="transmembrane region" description="Helical" evidence="11">
    <location>
        <begin position="126"/>
        <end position="147"/>
    </location>
</feature>
<evidence type="ECO:0000259" key="12">
    <source>
        <dbReference type="PROSITE" id="PS52015"/>
    </source>
</evidence>
<dbReference type="InterPro" id="IPR037682">
    <property type="entry name" value="TonB_C"/>
</dbReference>
<dbReference type="AlphaFoldDB" id="A0A516V450"/>
<dbReference type="Gene3D" id="3.30.1150.10">
    <property type="match status" value="1"/>
</dbReference>
<keyword evidence="14" id="KW-1185">Reference proteome</keyword>
<gene>
    <name evidence="13" type="ORF">FNZ56_05165</name>
</gene>
<feature type="region of interest" description="Disordered" evidence="10">
    <location>
        <begin position="1"/>
        <end position="27"/>
    </location>
</feature>
<dbReference type="PANTHER" id="PTHR33446">
    <property type="entry name" value="PROTEIN TONB-RELATED"/>
    <property type="match status" value="1"/>
</dbReference>
<evidence type="ECO:0000256" key="5">
    <source>
        <dbReference type="ARBA" id="ARBA00022519"/>
    </source>
</evidence>
<dbReference type="GO" id="GO:0015031">
    <property type="term" value="P:protein transport"/>
    <property type="evidence" value="ECO:0007669"/>
    <property type="project" value="UniProtKB-KW"/>
</dbReference>
<comment type="subcellular location">
    <subcellularLocation>
        <location evidence="1">Cell inner membrane</location>
        <topology evidence="1">Single-pass membrane protein</topology>
        <orientation evidence="1">Periplasmic side</orientation>
    </subcellularLocation>
</comment>
<dbReference type="PANTHER" id="PTHR33446:SF2">
    <property type="entry name" value="PROTEIN TONB"/>
    <property type="match status" value="1"/>
</dbReference>
<evidence type="ECO:0000256" key="9">
    <source>
        <dbReference type="ARBA" id="ARBA00023136"/>
    </source>
</evidence>
<protein>
    <submittedName>
        <fullName evidence="13">Energy transducer TonB</fullName>
    </submittedName>
</protein>
<dbReference type="GO" id="GO:0055085">
    <property type="term" value="P:transmembrane transport"/>
    <property type="evidence" value="ECO:0007669"/>
    <property type="project" value="InterPro"/>
</dbReference>
<dbReference type="SUPFAM" id="SSF74653">
    <property type="entry name" value="TolA/TonB C-terminal domain"/>
    <property type="match status" value="1"/>
</dbReference>
<evidence type="ECO:0000256" key="4">
    <source>
        <dbReference type="ARBA" id="ARBA00022475"/>
    </source>
</evidence>
<name>A0A516V450_9GAMM</name>
<keyword evidence="9 11" id="KW-0472">Membrane</keyword>
<evidence type="ECO:0000256" key="8">
    <source>
        <dbReference type="ARBA" id="ARBA00022989"/>
    </source>
</evidence>
<keyword evidence="8 11" id="KW-1133">Transmembrane helix</keyword>
<accession>A0A516V450</accession>
<evidence type="ECO:0000313" key="13">
    <source>
        <dbReference type="EMBL" id="QDQ73302.1"/>
    </source>
</evidence>
<feature type="compositionally biased region" description="Polar residues" evidence="10">
    <location>
        <begin position="14"/>
        <end position="26"/>
    </location>
</feature>
<dbReference type="PROSITE" id="PS52015">
    <property type="entry name" value="TONB_CTD"/>
    <property type="match status" value="1"/>
</dbReference>